<dbReference type="SUPFAM" id="SSF56784">
    <property type="entry name" value="HAD-like"/>
    <property type="match status" value="1"/>
</dbReference>
<reference evidence="1 2" key="1">
    <citation type="submission" date="2024-09" db="EMBL/GenBank/DDBJ databases">
        <authorList>
            <person name="D'Angelo T."/>
        </authorList>
    </citation>
    <scope>NUCLEOTIDE SEQUENCE [LARGE SCALE GENOMIC DNA]</scope>
    <source>
        <strain evidence="1">SAG AM-320-E07</strain>
    </source>
</reference>
<protein>
    <submittedName>
        <fullName evidence="1">HAD hydrolase family protein</fullName>
    </submittedName>
</protein>
<dbReference type="InterPro" id="IPR036412">
    <property type="entry name" value="HAD-like_sf"/>
</dbReference>
<dbReference type="GO" id="GO:0016787">
    <property type="term" value="F:hydrolase activity"/>
    <property type="evidence" value="ECO:0007669"/>
    <property type="project" value="UniProtKB-KW"/>
</dbReference>
<evidence type="ECO:0000313" key="2">
    <source>
        <dbReference type="Proteomes" id="UP001593833"/>
    </source>
</evidence>
<dbReference type="PANTHER" id="PTHR10000">
    <property type="entry name" value="PHOSPHOSERINE PHOSPHATASE"/>
    <property type="match status" value="1"/>
</dbReference>
<proteinExistence type="predicted"/>
<comment type="caution">
    <text evidence="1">The sequence shown here is derived from an EMBL/GenBank/DDBJ whole genome shotgun (WGS) entry which is preliminary data.</text>
</comment>
<keyword evidence="1" id="KW-0378">Hydrolase</keyword>
<dbReference type="PANTHER" id="PTHR10000:SF8">
    <property type="entry name" value="HAD SUPERFAMILY HYDROLASE-LIKE, TYPE 3"/>
    <property type="match status" value="1"/>
</dbReference>
<dbReference type="Gene3D" id="3.30.1240.10">
    <property type="match status" value="1"/>
</dbReference>
<gene>
    <name evidence="1" type="ORF">ACFL6M_03005</name>
</gene>
<dbReference type="Pfam" id="PF08282">
    <property type="entry name" value="Hydrolase_3"/>
    <property type="match status" value="1"/>
</dbReference>
<dbReference type="Gene3D" id="3.40.50.1000">
    <property type="entry name" value="HAD superfamily/HAD-like"/>
    <property type="match status" value="1"/>
</dbReference>
<name>A0ABV6YJN3_UNCEI</name>
<evidence type="ECO:0000313" key="1">
    <source>
        <dbReference type="EMBL" id="MFC1572547.1"/>
    </source>
</evidence>
<dbReference type="Proteomes" id="UP001593833">
    <property type="component" value="Unassembled WGS sequence"/>
</dbReference>
<sequence length="271" mass="29071">MGYDLIVSDIDGTLLDGRDRLSPLTQETILELIARGVRFATASARTRPNCVDALGPIHEKCCALACANGCFVTAADGTVLEDIALDGNLFAGLLDVCDDAGASYCCVSSDDAVACVRHEMLARIFELFHLRYSLIDDAREATSLPVSMVAVYAEQTDTVESFIQSHAAQLAISPISHSPRLDLRFFFVQNRAVDKGSALEKIAAHFGIPAESTLALGDGLWNDGPLLAAAGYAVAMKNARSQLRGMADVVTELDNTDDGAAHFLRSFFRLP</sequence>
<dbReference type="InterPro" id="IPR023214">
    <property type="entry name" value="HAD_sf"/>
</dbReference>
<keyword evidence="2" id="KW-1185">Reference proteome</keyword>
<accession>A0ABV6YJN3</accession>
<dbReference type="EMBL" id="JBHPKH010000020">
    <property type="protein sequence ID" value="MFC1572547.1"/>
    <property type="molecule type" value="Genomic_DNA"/>
</dbReference>
<organism evidence="1 2">
    <name type="scientific">Eiseniibacteriota bacterium</name>
    <dbReference type="NCBI Taxonomy" id="2212470"/>
    <lineage>
        <taxon>Bacteria</taxon>
        <taxon>Candidatus Eiseniibacteriota</taxon>
    </lineage>
</organism>